<gene>
    <name evidence="1" type="ORF">E2L00_07470</name>
</gene>
<name>A0ABX0VK10_9ENTR</name>
<protein>
    <submittedName>
        <fullName evidence="1">Uncharacterized protein</fullName>
    </submittedName>
</protein>
<dbReference type="EMBL" id="SOYS01000002">
    <property type="protein sequence ID" value="NIY47376.1"/>
    <property type="molecule type" value="Genomic_DNA"/>
</dbReference>
<dbReference type="Proteomes" id="UP000697927">
    <property type="component" value="Unassembled WGS sequence"/>
</dbReference>
<accession>A0ABX0VK10</accession>
<reference evidence="1 2" key="1">
    <citation type="journal article" date="2020" name="Microorganisms">
        <title>Polyphasic Characterisation of Cedecea colo sp. nov., a New Enteric Bacterium Isolated from the Koala Hindgut.</title>
        <authorList>
            <person name="Boath J.M."/>
            <person name="Dakhal S."/>
            <person name="Van T.T.H."/>
            <person name="Moore R.J."/>
            <person name="Dekiwadia C."/>
            <person name="Macreadie I.G."/>
        </authorList>
    </citation>
    <scope>NUCLEOTIDE SEQUENCE [LARGE SCALE GENOMIC DNA]</scope>
    <source>
        <strain evidence="1 2">ZA</strain>
    </source>
</reference>
<proteinExistence type="predicted"/>
<evidence type="ECO:0000313" key="2">
    <source>
        <dbReference type="Proteomes" id="UP000697927"/>
    </source>
</evidence>
<sequence>MKVALNAPACLLTNKEKTWFYLVYDYQSKINELIFQFIFRVIFFRTSQAMRFVITLSGA</sequence>
<comment type="caution">
    <text evidence="1">The sequence shown here is derived from an EMBL/GenBank/DDBJ whole genome shotgun (WGS) entry which is preliminary data.</text>
</comment>
<organism evidence="1 2">
    <name type="scientific">Cedecea colo</name>
    <dbReference type="NCBI Taxonomy" id="2552946"/>
    <lineage>
        <taxon>Bacteria</taxon>
        <taxon>Pseudomonadati</taxon>
        <taxon>Pseudomonadota</taxon>
        <taxon>Gammaproteobacteria</taxon>
        <taxon>Enterobacterales</taxon>
        <taxon>Enterobacteriaceae</taxon>
        <taxon>Cedecea</taxon>
    </lineage>
</organism>
<keyword evidence="2" id="KW-1185">Reference proteome</keyword>
<evidence type="ECO:0000313" key="1">
    <source>
        <dbReference type="EMBL" id="NIY47376.1"/>
    </source>
</evidence>